<evidence type="ECO:0000256" key="4">
    <source>
        <dbReference type="ARBA" id="ARBA00022454"/>
    </source>
</evidence>
<dbReference type="InterPro" id="IPR026971">
    <property type="entry name" value="CND1/NCAPD3"/>
</dbReference>
<organism evidence="14 16">
    <name type="scientific">Frankliniella occidentalis</name>
    <name type="common">Western flower thrips</name>
    <name type="synonym">Euthrips occidentalis</name>
    <dbReference type="NCBI Taxonomy" id="133901"/>
    <lineage>
        <taxon>Eukaryota</taxon>
        <taxon>Metazoa</taxon>
        <taxon>Ecdysozoa</taxon>
        <taxon>Arthropoda</taxon>
        <taxon>Hexapoda</taxon>
        <taxon>Insecta</taxon>
        <taxon>Pterygota</taxon>
        <taxon>Neoptera</taxon>
        <taxon>Paraneoptera</taxon>
        <taxon>Thysanoptera</taxon>
        <taxon>Terebrantia</taxon>
        <taxon>Thripoidea</taxon>
        <taxon>Thripidae</taxon>
        <taxon>Frankliniella</taxon>
    </lineage>
</organism>
<feature type="compositionally biased region" description="Low complexity" evidence="11">
    <location>
        <begin position="1398"/>
        <end position="1408"/>
    </location>
</feature>
<evidence type="ECO:0000313" key="16">
    <source>
        <dbReference type="RefSeq" id="XP_052126856.1"/>
    </source>
</evidence>
<keyword evidence="14" id="KW-1185">Reference proteome</keyword>
<dbReference type="GO" id="GO:0007076">
    <property type="term" value="P:mitotic chromosome condensation"/>
    <property type="evidence" value="ECO:0007669"/>
    <property type="project" value="InterPro"/>
</dbReference>
<feature type="compositionally biased region" description="Basic residues" evidence="11">
    <location>
        <begin position="1379"/>
        <end position="1397"/>
    </location>
</feature>
<proteinExistence type="inferred from homology"/>
<evidence type="ECO:0000256" key="11">
    <source>
        <dbReference type="SAM" id="MobiDB-lite"/>
    </source>
</evidence>
<evidence type="ECO:0000256" key="3">
    <source>
        <dbReference type="ARBA" id="ARBA00009606"/>
    </source>
</evidence>
<evidence type="ECO:0000256" key="5">
    <source>
        <dbReference type="ARBA" id="ARBA00022618"/>
    </source>
</evidence>
<dbReference type="InterPro" id="IPR024324">
    <property type="entry name" value="Condensin_cplx_su1_N"/>
</dbReference>
<evidence type="ECO:0000259" key="12">
    <source>
        <dbReference type="Pfam" id="PF12717"/>
    </source>
</evidence>
<evidence type="ECO:0000259" key="13">
    <source>
        <dbReference type="Pfam" id="PF12922"/>
    </source>
</evidence>
<dbReference type="GO" id="GO:0005634">
    <property type="term" value="C:nucleus"/>
    <property type="evidence" value="ECO:0007669"/>
    <property type="project" value="UniProtKB-SubCell"/>
</dbReference>
<dbReference type="Pfam" id="PF12922">
    <property type="entry name" value="Cnd1_N"/>
    <property type="match status" value="1"/>
</dbReference>
<dbReference type="InterPro" id="IPR016024">
    <property type="entry name" value="ARM-type_fold"/>
</dbReference>
<dbReference type="Gene3D" id="1.25.10.10">
    <property type="entry name" value="Leucine-rich Repeat Variant"/>
    <property type="match status" value="2"/>
</dbReference>
<evidence type="ECO:0000313" key="15">
    <source>
        <dbReference type="RefSeq" id="XP_052126855.1"/>
    </source>
</evidence>
<dbReference type="GO" id="GO:0042393">
    <property type="term" value="F:histone binding"/>
    <property type="evidence" value="ECO:0007669"/>
    <property type="project" value="TreeGrafter"/>
</dbReference>
<feature type="region of interest" description="Disordered" evidence="11">
    <location>
        <begin position="1329"/>
        <end position="1428"/>
    </location>
</feature>
<gene>
    <name evidence="15 16" type="primary">LOC113211904</name>
</gene>
<feature type="compositionally biased region" description="Basic residues" evidence="11">
    <location>
        <begin position="1419"/>
        <end position="1428"/>
    </location>
</feature>
<keyword evidence="7 10" id="KW-0226">DNA condensation</keyword>
<keyword evidence="8" id="KW-0539">Nucleus</keyword>
<evidence type="ECO:0000256" key="9">
    <source>
        <dbReference type="ARBA" id="ARBA00023306"/>
    </source>
</evidence>
<dbReference type="SUPFAM" id="SSF48371">
    <property type="entry name" value="ARM repeat"/>
    <property type="match status" value="1"/>
</dbReference>
<keyword evidence="6 10" id="KW-0498">Mitosis</keyword>
<reference evidence="15 16" key="1">
    <citation type="submission" date="2025-04" db="UniProtKB">
        <authorList>
            <consortium name="RefSeq"/>
        </authorList>
    </citation>
    <scope>IDENTIFICATION</scope>
    <source>
        <tissue evidence="15 16">Whole organism</tissue>
    </source>
</reference>
<evidence type="ECO:0000256" key="7">
    <source>
        <dbReference type="ARBA" id="ARBA00023067"/>
    </source>
</evidence>
<dbReference type="PANTHER" id="PTHR14222">
    <property type="entry name" value="CONDENSIN"/>
    <property type="match status" value="1"/>
</dbReference>
<keyword evidence="9 10" id="KW-0131">Cell cycle</keyword>
<dbReference type="RefSeq" id="XP_052126856.1">
    <property type="nucleotide sequence ID" value="XM_052270896.1"/>
</dbReference>
<dbReference type="InterPro" id="IPR032682">
    <property type="entry name" value="Cnd1_C"/>
</dbReference>
<dbReference type="GeneID" id="113211904"/>
<evidence type="ECO:0000313" key="14">
    <source>
        <dbReference type="Proteomes" id="UP000504606"/>
    </source>
</evidence>
<dbReference type="KEGG" id="foc:113211904"/>
<feature type="domain" description="Condensin complex subunit 1 C-terminal" evidence="12">
    <location>
        <begin position="1103"/>
        <end position="1263"/>
    </location>
</feature>
<feature type="compositionally biased region" description="Acidic residues" evidence="11">
    <location>
        <begin position="569"/>
        <end position="581"/>
    </location>
</feature>
<comment type="function">
    <text evidence="10">Regulatory subunit of the condensin complex, a complex required for conversion of interphase chromatin into mitotic-like condense chromosomes. The condensin complex probably introduces positive supercoils into relaxed DNA in the presence of type I topoisomerases and converts nicked DNA into positive knotted forms in the presence of type II topoisomerases.</text>
</comment>
<dbReference type="Pfam" id="PF12717">
    <property type="entry name" value="Cnd1"/>
    <property type="match status" value="1"/>
</dbReference>
<dbReference type="GO" id="GO:0000796">
    <property type="term" value="C:condensin complex"/>
    <property type="evidence" value="ECO:0007669"/>
    <property type="project" value="TreeGrafter"/>
</dbReference>
<protein>
    <recommendedName>
        <fullName evidence="10">Condensin complex subunit 1</fullName>
    </recommendedName>
</protein>
<comment type="similarity">
    <text evidence="3 10">Belongs to the CND1 (condensin subunit 1) family.</text>
</comment>
<keyword evidence="5 10" id="KW-0132">Cell division</keyword>
<comment type="subcellular location">
    <subcellularLocation>
        <location evidence="2">Chromosome</location>
    </subcellularLocation>
    <subcellularLocation>
        <location evidence="1">Nucleus</location>
    </subcellularLocation>
</comment>
<feature type="domain" description="Condensin complex subunit 1 N-terminal" evidence="13">
    <location>
        <begin position="85"/>
        <end position="231"/>
    </location>
</feature>
<dbReference type="PIRSF" id="PIRSF017127">
    <property type="entry name" value="Condensin_D2"/>
    <property type="match status" value="1"/>
</dbReference>
<dbReference type="RefSeq" id="XP_052126855.1">
    <property type="nucleotide sequence ID" value="XM_052270895.1"/>
</dbReference>
<accession>A0A9C6WYI1</accession>
<evidence type="ECO:0000256" key="2">
    <source>
        <dbReference type="ARBA" id="ARBA00004286"/>
    </source>
</evidence>
<feature type="compositionally biased region" description="Basic residues" evidence="11">
    <location>
        <begin position="1357"/>
        <end position="1367"/>
    </location>
</feature>
<dbReference type="InterPro" id="IPR011989">
    <property type="entry name" value="ARM-like"/>
</dbReference>
<evidence type="ECO:0000256" key="8">
    <source>
        <dbReference type="ARBA" id="ARBA00023242"/>
    </source>
</evidence>
<feature type="region of interest" description="Disordered" evidence="11">
    <location>
        <begin position="569"/>
        <end position="597"/>
    </location>
</feature>
<sequence>MDFEFAIPLSIDDLLHNESPLYVVQEVASLRELRVKIELSGRALTQDGCFFILEHFDTLYSHLVQCKELDVRDLVAVLHQALGGVENMVSCFPGLITDDMDADQRKKMLNVAKMNMFIFCYAFRIVEDKRMGKDMLFDIKGRKKTAKSVEHFGWDEDRNRVLFALYAFVQIPIQKLWNPPVVDEEFVSLVSNICYKVLEDPGISSVKLKPMRESIFQILGTLVSRFQHGLSCTVKIVQLLKIYEHLCTPLAECVIALVQDYGCRGFLREVVREISESESIYDSNGAKTFSLFLTEIGKNASDLVLPIMSFLLPHLESDPYTMRNCVLEIMGEVLVQILSSETMNEELRETRNIFLDHLHDHLLDTNAYVRSKSLKVWQRLAQEKSIPISSFGSLLKDVVERLHDSSWTVVRSAVQLVKSILENNPFGAKMDLNTVREKLAIEEATLAKLQEESCNMENMTRAQRWEVLVPSITLFVEEALQSDSANKESSDQNEEEANDMNEVEMMKTLKEIRECIDKKEFEKAMKLVRRTEKMFPGASELRQDKRLEWQVDYFIKLIKKIYIEMSEEANDEDKENVNNDEEEKKKESNKKSKKRRLQNLHQCEDEMKVEEPESVQKAAIQTRVVQYIKDCVTFAEEIEKAITVISSLLHCGQIHVVQDTIEFLTTASMFGFDQSNTGIKQMLLLLWSSEASVKEAVALSYKTLYLDIQPEIPSGRAQAIEIVRNLSKLLSTLDQNERAALEILVTEWVSSGALDKPCIQVMWERFSLALKDTTPEESQWALQLLTMVAASKIQIVQTNIDVLVKVGLSERGQRQSLIIQDTCKALLKLVPSGRVTSDDEPLRYPQDHIMFQTLLEIIKDGFTSIEDKHYERMAEEALDVIYMLSENPDVTCENLLKYIMDQVCVKSSDGESSDSQELSCRAEIVARLVFFIGHIAYRQWVHLDKFVFRELKRRNRLREKFAEESNDLKAKAASLKTKKKKGKDKNDVNESVLQNSVLSASHILLEKQEPDDGIGGDIAADDAEAEYINSVCESEIVTGQSLLGQLSSIVVSVCANPHKYTDIKLQATASLSLTKLMLVSSDFCERHLQLAFTMMEKSVVPQIRSNLVYAMGDLANRFPNLIEPWTKHFYSRLGDKSSQVRQDTILVLKHLITNEMVKVRGQISDLALCIVDPEPQISCMASSLFEELSKKGNTLYNVMPDIISRLSNPSAEVEEEKFQTIMKFLMQLIQKDRQMESLVDKLCQRFRASTHERQWCDLAYCLSLLQYSDRSLRRLLENLPCYGEKLTVPMIYDTFNDILYQAGKTQKPERLQIVEELKSKISECLQKGLPEGDATRFESGTADSQSQDSDGSDGKKRLPARTPRRTQKIGTRTPATVRGRGRGRGQGRGQNSRRRNTRVSSSSEQSSSESDDEDVFTKKTARNRRGRR</sequence>
<keyword evidence="4" id="KW-0158">Chromosome</keyword>
<dbReference type="OrthoDB" id="436262at2759"/>
<dbReference type="Proteomes" id="UP000504606">
    <property type="component" value="Unplaced"/>
</dbReference>
<dbReference type="InterPro" id="IPR007673">
    <property type="entry name" value="Condensin_cplx_su1"/>
</dbReference>
<evidence type="ECO:0000256" key="10">
    <source>
        <dbReference type="PIRNR" id="PIRNR017127"/>
    </source>
</evidence>
<name>A0A9C6WYI1_FRAOC</name>
<evidence type="ECO:0000256" key="6">
    <source>
        <dbReference type="ARBA" id="ARBA00022776"/>
    </source>
</evidence>
<dbReference type="GO" id="GO:0010032">
    <property type="term" value="P:meiotic chromosome condensation"/>
    <property type="evidence" value="ECO:0007669"/>
    <property type="project" value="TreeGrafter"/>
</dbReference>
<dbReference type="GO" id="GO:0000779">
    <property type="term" value="C:condensed chromosome, centromeric region"/>
    <property type="evidence" value="ECO:0007669"/>
    <property type="project" value="TreeGrafter"/>
</dbReference>
<dbReference type="GO" id="GO:0051301">
    <property type="term" value="P:cell division"/>
    <property type="evidence" value="ECO:0007669"/>
    <property type="project" value="UniProtKB-KW"/>
</dbReference>
<evidence type="ECO:0000256" key="1">
    <source>
        <dbReference type="ARBA" id="ARBA00004123"/>
    </source>
</evidence>
<dbReference type="PANTHER" id="PTHR14222:SF2">
    <property type="entry name" value="CONDENSIN COMPLEX SUBUNIT 1"/>
    <property type="match status" value="1"/>
</dbReference>